<evidence type="ECO:0000313" key="2">
    <source>
        <dbReference type="EMBL" id="PJE73868.1"/>
    </source>
</evidence>
<keyword evidence="1" id="KW-0812">Transmembrane</keyword>
<dbReference type="AlphaFoldDB" id="A0A2M8LB89"/>
<proteinExistence type="predicted"/>
<dbReference type="EMBL" id="PFEQ01000014">
    <property type="protein sequence ID" value="PJE73868.1"/>
    <property type="molecule type" value="Genomic_DNA"/>
</dbReference>
<accession>A0A2M8LB89</accession>
<reference evidence="3" key="1">
    <citation type="submission" date="2017-09" db="EMBL/GenBank/DDBJ databases">
        <title>Depth-based differentiation of microbial function through sediment-hosted aquifers and enrichment of novel symbionts in the deep terrestrial subsurface.</title>
        <authorList>
            <person name="Probst A.J."/>
            <person name="Ladd B."/>
            <person name="Jarett J.K."/>
            <person name="Geller-Mcgrath D.E."/>
            <person name="Sieber C.M.K."/>
            <person name="Emerson J.B."/>
            <person name="Anantharaman K."/>
            <person name="Thomas B.C."/>
            <person name="Malmstrom R."/>
            <person name="Stieglmeier M."/>
            <person name="Klingl A."/>
            <person name="Woyke T."/>
            <person name="Ryan C.M."/>
            <person name="Banfield J.F."/>
        </authorList>
    </citation>
    <scope>NUCLEOTIDE SEQUENCE [LARGE SCALE GENOMIC DNA]</scope>
</reference>
<evidence type="ECO:0000256" key="1">
    <source>
        <dbReference type="SAM" id="Phobius"/>
    </source>
</evidence>
<name>A0A2M8LB89_9BACT</name>
<protein>
    <submittedName>
        <fullName evidence="2">Uncharacterized protein</fullName>
    </submittedName>
</protein>
<sequence length="80" mass="8883">MKYKNAIMTLGILVALILSPFIGIARSWKEGIAILFGLLISVLTYLSTRVKNEIHTEETVVKIDSVEPVEVSDINQVNPQ</sequence>
<evidence type="ECO:0000313" key="3">
    <source>
        <dbReference type="Proteomes" id="UP000228700"/>
    </source>
</evidence>
<dbReference type="Proteomes" id="UP000228700">
    <property type="component" value="Unassembled WGS sequence"/>
</dbReference>
<keyword evidence="1" id="KW-1133">Transmembrane helix</keyword>
<feature type="transmembrane region" description="Helical" evidence="1">
    <location>
        <begin position="7"/>
        <end position="25"/>
    </location>
</feature>
<feature type="transmembrane region" description="Helical" evidence="1">
    <location>
        <begin position="31"/>
        <end position="48"/>
    </location>
</feature>
<keyword evidence="1" id="KW-0472">Membrane</keyword>
<gene>
    <name evidence="2" type="ORF">COV01_03440</name>
</gene>
<comment type="caution">
    <text evidence="2">The sequence shown here is derived from an EMBL/GenBank/DDBJ whole genome shotgun (WGS) entry which is preliminary data.</text>
</comment>
<organism evidence="2 3">
    <name type="scientific">Candidatus Taylorbacteria bacterium CG10_big_fil_rev_8_21_14_0_10_41_48</name>
    <dbReference type="NCBI Taxonomy" id="1975024"/>
    <lineage>
        <taxon>Bacteria</taxon>
        <taxon>Candidatus Tayloriibacteriota</taxon>
    </lineage>
</organism>